<reference evidence="1 2" key="1">
    <citation type="submission" date="2020-05" db="EMBL/GenBank/DDBJ databases">
        <title>Complete closed genome sequence of Defluviicoccus vanus.</title>
        <authorList>
            <person name="Bessarab I."/>
            <person name="Arumugam K."/>
            <person name="Maszenan A.M."/>
            <person name="Seviour R.J."/>
            <person name="Williams R.B."/>
        </authorList>
    </citation>
    <scope>NUCLEOTIDE SEQUENCE [LARGE SCALE GENOMIC DNA]</scope>
    <source>
        <strain evidence="1 2">Ben 114</strain>
    </source>
</reference>
<evidence type="ECO:0000313" key="1">
    <source>
        <dbReference type="EMBL" id="QNT71442.1"/>
    </source>
</evidence>
<proteinExistence type="predicted"/>
<accession>A0A7H1N6V6</accession>
<evidence type="ECO:0000313" key="2">
    <source>
        <dbReference type="Proteomes" id="UP000516369"/>
    </source>
</evidence>
<sequence>MKGTAMKYDAIAQLKDHECQRSPEDSDVDIRQLPEDSSLERAVNRRFFRAPKQSVTIRLDADVVAWFKAQAVERGYQTAINRALREYMDQHR</sequence>
<dbReference type="InterPro" id="IPR025528">
    <property type="entry name" value="BrnA_antitoxin"/>
</dbReference>
<dbReference type="EMBL" id="CP053923">
    <property type="protein sequence ID" value="QNT71442.1"/>
    <property type="molecule type" value="Genomic_DNA"/>
</dbReference>
<gene>
    <name evidence="1" type="ORF">HQ394_18905</name>
</gene>
<dbReference type="Pfam" id="PF14384">
    <property type="entry name" value="BrnA_antitoxin"/>
    <property type="match status" value="1"/>
</dbReference>
<name>A0A7H1N6V6_9PROT</name>
<dbReference type="KEGG" id="dvn:HQ394_18905"/>
<protein>
    <submittedName>
        <fullName evidence="1">BrnA antitoxin family protein</fullName>
    </submittedName>
</protein>
<keyword evidence="2" id="KW-1185">Reference proteome</keyword>
<organism evidence="1 2">
    <name type="scientific">Defluviicoccus vanus</name>
    <dbReference type="NCBI Taxonomy" id="111831"/>
    <lineage>
        <taxon>Bacteria</taxon>
        <taxon>Pseudomonadati</taxon>
        <taxon>Pseudomonadota</taxon>
        <taxon>Alphaproteobacteria</taxon>
        <taxon>Rhodospirillales</taxon>
        <taxon>Rhodospirillaceae</taxon>
        <taxon>Defluviicoccus</taxon>
    </lineage>
</organism>
<dbReference type="AlphaFoldDB" id="A0A7H1N6V6"/>
<dbReference type="Proteomes" id="UP000516369">
    <property type="component" value="Chromosome"/>
</dbReference>